<gene>
    <name evidence="9" type="ORF">CDAUBV1_LOCUS16337</name>
</gene>
<reference evidence="9" key="1">
    <citation type="submission" date="2024-06" db="EMBL/GenBank/DDBJ databases">
        <authorList>
            <person name="Liu X."/>
            <person name="Lenzi L."/>
            <person name="Haldenby T S."/>
            <person name="Uol C."/>
        </authorList>
    </citation>
    <scope>NUCLEOTIDE SEQUENCE</scope>
</reference>
<protein>
    <recommendedName>
        <fullName evidence="8">BOP1 N-terminal domain-containing protein</fullName>
    </recommendedName>
</protein>
<dbReference type="EMBL" id="CAXLJL010000822">
    <property type="protein sequence ID" value="CAL5141055.1"/>
    <property type="molecule type" value="Genomic_DNA"/>
</dbReference>
<dbReference type="PANTHER" id="PTHR17605">
    <property type="entry name" value="RIBOSOME BIOGENESIS PROTEIN BOP1 BLOCK OF PROLIFERATION 1 PROTEIN"/>
    <property type="match status" value="1"/>
</dbReference>
<organism evidence="9 10">
    <name type="scientific">Calicophoron daubneyi</name>
    <name type="common">Rumen fluke</name>
    <name type="synonym">Paramphistomum daubneyi</name>
    <dbReference type="NCBI Taxonomy" id="300641"/>
    <lineage>
        <taxon>Eukaryota</taxon>
        <taxon>Metazoa</taxon>
        <taxon>Spiralia</taxon>
        <taxon>Lophotrochozoa</taxon>
        <taxon>Platyhelminthes</taxon>
        <taxon>Trematoda</taxon>
        <taxon>Digenea</taxon>
        <taxon>Plagiorchiida</taxon>
        <taxon>Pronocephalata</taxon>
        <taxon>Paramphistomoidea</taxon>
        <taxon>Paramphistomidae</taxon>
        <taxon>Calicophoron</taxon>
    </lineage>
</organism>
<accession>A0AAV2TV72</accession>
<keyword evidence="2" id="KW-0690">Ribosome biogenesis</keyword>
<proteinExistence type="predicted"/>
<dbReference type="GO" id="GO:0030687">
    <property type="term" value="C:preribosome, large subunit precursor"/>
    <property type="evidence" value="ECO:0007669"/>
    <property type="project" value="TreeGrafter"/>
</dbReference>
<comment type="caution">
    <text evidence="9">The sequence shown here is derived from an EMBL/GenBank/DDBJ whole genome shotgun (WGS) entry which is preliminary data.</text>
</comment>
<name>A0AAV2TV72_CALDB</name>
<feature type="compositionally biased region" description="Acidic residues" evidence="7">
    <location>
        <begin position="11"/>
        <end position="22"/>
    </location>
</feature>
<comment type="subcellular location">
    <subcellularLocation>
        <location evidence="1">Nucleus</location>
        <location evidence="1">Nucleolus</location>
    </subcellularLocation>
</comment>
<keyword evidence="6" id="KW-0539">Nucleus</keyword>
<keyword evidence="4" id="KW-0853">WD repeat</keyword>
<sequence>MMDSGPQGPPDEYDFDSSDEEDVRNTIGNIPVQWYNSFAHIGYDTSGRPIMRPDFAEGQGDSIDEFLKRVDTGNGEMNLEWRTVRDPQTGQCVILSDHDLEFVTRMAAGKGVLGDEGSKPFEEWNEWFSKDVMQMPVTAHPPQKRSFIPSILDRRRTAAIARLNVLRVVSKPTAAAFAYALYKNIGGEHDVLNADLAGGTFHVPILTEEDGMFEVRLTAGTHVDGRDFCRS</sequence>
<evidence type="ECO:0000256" key="1">
    <source>
        <dbReference type="ARBA" id="ARBA00004604"/>
    </source>
</evidence>
<evidence type="ECO:0000259" key="8">
    <source>
        <dbReference type="SMART" id="SM01035"/>
    </source>
</evidence>
<dbReference type="InterPro" id="IPR012953">
    <property type="entry name" value="BOP1_N_dom"/>
</dbReference>
<evidence type="ECO:0000256" key="2">
    <source>
        <dbReference type="ARBA" id="ARBA00022517"/>
    </source>
</evidence>
<evidence type="ECO:0000256" key="3">
    <source>
        <dbReference type="ARBA" id="ARBA00022552"/>
    </source>
</evidence>
<evidence type="ECO:0000313" key="9">
    <source>
        <dbReference type="EMBL" id="CAL5141055.1"/>
    </source>
</evidence>
<keyword evidence="5" id="KW-0677">Repeat</keyword>
<evidence type="ECO:0000256" key="5">
    <source>
        <dbReference type="ARBA" id="ARBA00022737"/>
    </source>
</evidence>
<feature type="region of interest" description="Disordered" evidence="7">
    <location>
        <begin position="1"/>
        <end position="22"/>
    </location>
</feature>
<dbReference type="GO" id="GO:0043021">
    <property type="term" value="F:ribonucleoprotein complex binding"/>
    <property type="evidence" value="ECO:0007669"/>
    <property type="project" value="TreeGrafter"/>
</dbReference>
<feature type="domain" description="BOP1 N-terminal" evidence="8">
    <location>
        <begin position="35"/>
        <end position="218"/>
    </location>
</feature>
<evidence type="ECO:0000256" key="7">
    <source>
        <dbReference type="SAM" id="MobiDB-lite"/>
    </source>
</evidence>
<dbReference type="GO" id="GO:0140662">
    <property type="term" value="F:ATP-dependent protein folding chaperone"/>
    <property type="evidence" value="ECO:0007669"/>
    <property type="project" value="InterPro"/>
</dbReference>
<dbReference type="GO" id="GO:0000463">
    <property type="term" value="P:maturation of LSU-rRNA from tricistronic rRNA transcript (SSU-rRNA, 5.8S rRNA, LSU-rRNA)"/>
    <property type="evidence" value="ECO:0007669"/>
    <property type="project" value="TreeGrafter"/>
</dbReference>
<dbReference type="GO" id="GO:0005524">
    <property type="term" value="F:ATP binding"/>
    <property type="evidence" value="ECO:0007669"/>
    <property type="project" value="UniProtKB-KW"/>
</dbReference>
<dbReference type="GO" id="GO:0070545">
    <property type="term" value="C:PeBoW complex"/>
    <property type="evidence" value="ECO:0007669"/>
    <property type="project" value="TreeGrafter"/>
</dbReference>
<dbReference type="SMART" id="SM01035">
    <property type="entry name" value="BOP1NT"/>
    <property type="match status" value="1"/>
</dbReference>
<dbReference type="InterPro" id="IPR028598">
    <property type="entry name" value="BOP1/Erb1"/>
</dbReference>
<evidence type="ECO:0000313" key="10">
    <source>
        <dbReference type="Proteomes" id="UP001497525"/>
    </source>
</evidence>
<evidence type="ECO:0000256" key="6">
    <source>
        <dbReference type="ARBA" id="ARBA00023242"/>
    </source>
</evidence>
<dbReference type="AlphaFoldDB" id="A0AAV2TV72"/>
<dbReference type="Proteomes" id="UP001497525">
    <property type="component" value="Unassembled WGS sequence"/>
</dbReference>
<dbReference type="Gene3D" id="3.30.420.40">
    <property type="match status" value="2"/>
</dbReference>
<keyword evidence="3" id="KW-0698">rRNA processing</keyword>
<dbReference type="Pfam" id="PF08145">
    <property type="entry name" value="BOP1NT"/>
    <property type="match status" value="1"/>
</dbReference>
<dbReference type="PANTHER" id="PTHR17605:SF0">
    <property type="entry name" value="RIBOSOME BIOGENESIS PROTEIN BOP1"/>
    <property type="match status" value="1"/>
</dbReference>
<evidence type="ECO:0000256" key="4">
    <source>
        <dbReference type="ARBA" id="ARBA00022574"/>
    </source>
</evidence>